<evidence type="ECO:0000313" key="2">
    <source>
        <dbReference type="Proteomes" id="UP000789920"/>
    </source>
</evidence>
<protein>
    <submittedName>
        <fullName evidence="1">6688_t:CDS:1</fullName>
    </submittedName>
</protein>
<gene>
    <name evidence="1" type="ORF">RPERSI_LOCUS18151</name>
</gene>
<reference evidence="1" key="1">
    <citation type="submission" date="2021-06" db="EMBL/GenBank/DDBJ databases">
        <authorList>
            <person name="Kallberg Y."/>
            <person name="Tangrot J."/>
            <person name="Rosling A."/>
        </authorList>
    </citation>
    <scope>NUCLEOTIDE SEQUENCE</scope>
    <source>
        <strain evidence="1">MA461A</strain>
    </source>
</reference>
<name>A0ACA9RAQ5_9GLOM</name>
<feature type="non-terminal residue" evidence="1">
    <location>
        <position position="1"/>
    </location>
</feature>
<dbReference type="EMBL" id="CAJVQC010047604">
    <property type="protein sequence ID" value="CAG8784989.1"/>
    <property type="molecule type" value="Genomic_DNA"/>
</dbReference>
<feature type="non-terminal residue" evidence="1">
    <location>
        <position position="201"/>
    </location>
</feature>
<comment type="caution">
    <text evidence="1">The sequence shown here is derived from an EMBL/GenBank/DDBJ whole genome shotgun (WGS) entry which is preliminary data.</text>
</comment>
<proteinExistence type="predicted"/>
<organism evidence="1 2">
    <name type="scientific">Racocetra persica</name>
    <dbReference type="NCBI Taxonomy" id="160502"/>
    <lineage>
        <taxon>Eukaryota</taxon>
        <taxon>Fungi</taxon>
        <taxon>Fungi incertae sedis</taxon>
        <taxon>Mucoromycota</taxon>
        <taxon>Glomeromycotina</taxon>
        <taxon>Glomeromycetes</taxon>
        <taxon>Diversisporales</taxon>
        <taxon>Gigasporaceae</taxon>
        <taxon>Racocetra</taxon>
    </lineage>
</organism>
<accession>A0ACA9RAQ5</accession>
<evidence type="ECO:0000313" key="1">
    <source>
        <dbReference type="EMBL" id="CAG8784989.1"/>
    </source>
</evidence>
<dbReference type="Proteomes" id="UP000789920">
    <property type="component" value="Unassembled WGS sequence"/>
</dbReference>
<sequence length="201" mass="23214">YAIRRQIDLPLAKELREGAGVKKNTLAKHLLVGHWDHLGKPLGITFWQAIGDHLLFKCKQTQIPDPVQLSSPNVSKSQSSVPSLLSIEDLANCRSQKKPQVFQLEEDSKDLDKKVPWLVSFSNNEEHQKVWQKGIQTAKDLFKVDGAEYTFLIWFATIEEDKIYEAEMTEECAKKILNTIDNDKFLIRIKFIRPDYDNFKI</sequence>
<keyword evidence="2" id="KW-1185">Reference proteome</keyword>